<name>A0A6L9VYA2_9ACTN</name>
<sequence length="234" mass="23896">MQASATTVRITDGECWDRPSAVTRLLLGYGPLAGLVYLGSGVIQGLTRDGFEFSRHSLSLLANGPLGWIHVTTLIVTGLTTIAAAVGVHRALRGGRSWAGPLLGGYGAALVLGGIFVADPMDGFPLGTPAGVPVETSLAGVLHLAAGGLGFACLVGATAALARRFGREGRRGWAWSSVVAGAVVLAGFLGVASGATSALAVLGLWIGVATGWAWLAAVSVHLYRRTPHPTRPRV</sequence>
<dbReference type="InterPro" id="IPR009339">
    <property type="entry name" value="DUF998"/>
</dbReference>
<feature type="transmembrane region" description="Helical" evidence="1">
    <location>
        <begin position="198"/>
        <end position="223"/>
    </location>
</feature>
<evidence type="ECO:0000313" key="2">
    <source>
        <dbReference type="EMBL" id="NEK84776.1"/>
    </source>
</evidence>
<dbReference type="Pfam" id="PF06197">
    <property type="entry name" value="DUF998"/>
    <property type="match status" value="1"/>
</dbReference>
<organism evidence="2 3">
    <name type="scientific">Blastococcus saxobsidens</name>
    <dbReference type="NCBI Taxonomy" id="138336"/>
    <lineage>
        <taxon>Bacteria</taxon>
        <taxon>Bacillati</taxon>
        <taxon>Actinomycetota</taxon>
        <taxon>Actinomycetes</taxon>
        <taxon>Geodermatophilales</taxon>
        <taxon>Geodermatophilaceae</taxon>
        <taxon>Blastococcus</taxon>
    </lineage>
</organism>
<gene>
    <name evidence="2" type="ORF">GCU60_03215</name>
</gene>
<feature type="transmembrane region" description="Helical" evidence="1">
    <location>
        <begin position="173"/>
        <end position="192"/>
    </location>
</feature>
<dbReference type="EMBL" id="JAAGWG010000004">
    <property type="protein sequence ID" value="NEK84776.1"/>
    <property type="molecule type" value="Genomic_DNA"/>
</dbReference>
<keyword evidence="1" id="KW-1133">Transmembrane helix</keyword>
<feature type="transmembrane region" description="Helical" evidence="1">
    <location>
        <begin position="26"/>
        <end position="46"/>
    </location>
</feature>
<keyword evidence="1" id="KW-0472">Membrane</keyword>
<dbReference type="Proteomes" id="UP000479241">
    <property type="component" value="Unassembled WGS sequence"/>
</dbReference>
<proteinExistence type="predicted"/>
<dbReference type="AlphaFoldDB" id="A0A6L9VYA2"/>
<keyword evidence="1" id="KW-0812">Transmembrane</keyword>
<comment type="caution">
    <text evidence="2">The sequence shown here is derived from an EMBL/GenBank/DDBJ whole genome shotgun (WGS) entry which is preliminary data.</text>
</comment>
<feature type="transmembrane region" description="Helical" evidence="1">
    <location>
        <begin position="138"/>
        <end position="161"/>
    </location>
</feature>
<feature type="transmembrane region" description="Helical" evidence="1">
    <location>
        <begin position="98"/>
        <end position="118"/>
    </location>
</feature>
<feature type="transmembrane region" description="Helical" evidence="1">
    <location>
        <begin position="66"/>
        <end position="86"/>
    </location>
</feature>
<reference evidence="2 3" key="1">
    <citation type="submission" date="2019-12" db="EMBL/GenBank/DDBJ databases">
        <title>the WGS of Blastococcus saxobsidens 67B17.</title>
        <authorList>
            <person name="Jiang Z."/>
        </authorList>
    </citation>
    <scope>NUCLEOTIDE SEQUENCE [LARGE SCALE GENOMIC DNA]</scope>
    <source>
        <strain evidence="2 3">67B17</strain>
    </source>
</reference>
<evidence type="ECO:0000313" key="3">
    <source>
        <dbReference type="Proteomes" id="UP000479241"/>
    </source>
</evidence>
<protein>
    <submittedName>
        <fullName evidence="2">DUF998 domain-containing protein</fullName>
    </submittedName>
</protein>
<accession>A0A6L9VYA2</accession>
<evidence type="ECO:0000256" key="1">
    <source>
        <dbReference type="SAM" id="Phobius"/>
    </source>
</evidence>